<dbReference type="SUPFAM" id="SSF53098">
    <property type="entry name" value="Ribonuclease H-like"/>
    <property type="match status" value="1"/>
</dbReference>
<reference evidence="2" key="1">
    <citation type="journal article" date="2023" name="Front. Mar. Sci.">
        <title>A new Merluccius polli reference genome to investigate the effects of global change in West African waters.</title>
        <authorList>
            <person name="Mateo J.L."/>
            <person name="Blanco-Fernandez C."/>
            <person name="Garcia-Vazquez E."/>
            <person name="Machado-Schiaffino G."/>
        </authorList>
    </citation>
    <scope>NUCLEOTIDE SEQUENCE</scope>
    <source>
        <strain evidence="2">C29</strain>
        <tissue evidence="2">Fin</tissue>
    </source>
</reference>
<dbReference type="InterPro" id="IPR001584">
    <property type="entry name" value="Integrase_cat-core"/>
</dbReference>
<organism evidence="2 3">
    <name type="scientific">Merluccius polli</name>
    <name type="common">Benguela hake</name>
    <name type="synonym">Merluccius cadenati</name>
    <dbReference type="NCBI Taxonomy" id="89951"/>
    <lineage>
        <taxon>Eukaryota</taxon>
        <taxon>Metazoa</taxon>
        <taxon>Chordata</taxon>
        <taxon>Craniata</taxon>
        <taxon>Vertebrata</taxon>
        <taxon>Euteleostomi</taxon>
        <taxon>Actinopterygii</taxon>
        <taxon>Neopterygii</taxon>
        <taxon>Teleostei</taxon>
        <taxon>Neoteleostei</taxon>
        <taxon>Acanthomorphata</taxon>
        <taxon>Zeiogadaria</taxon>
        <taxon>Gadariae</taxon>
        <taxon>Gadiformes</taxon>
        <taxon>Gadoidei</taxon>
        <taxon>Merlucciidae</taxon>
        <taxon>Merluccius</taxon>
    </lineage>
</organism>
<name>A0AA47M644_MERPO</name>
<dbReference type="Pfam" id="PF17921">
    <property type="entry name" value="Integrase_H2C2"/>
    <property type="match status" value="1"/>
</dbReference>
<dbReference type="Pfam" id="PF05380">
    <property type="entry name" value="Peptidase_A17"/>
    <property type="match status" value="1"/>
</dbReference>
<dbReference type="InterPro" id="IPR043502">
    <property type="entry name" value="DNA/RNA_pol_sf"/>
</dbReference>
<comment type="caution">
    <text evidence="2">The sequence shown here is derived from an EMBL/GenBank/DDBJ whole genome shotgun (WGS) entry which is preliminary data.</text>
</comment>
<dbReference type="InterPro" id="IPR036397">
    <property type="entry name" value="RNaseH_sf"/>
</dbReference>
<dbReference type="GO" id="GO:0015074">
    <property type="term" value="P:DNA integration"/>
    <property type="evidence" value="ECO:0007669"/>
    <property type="project" value="InterPro"/>
</dbReference>
<proteinExistence type="predicted"/>
<dbReference type="CDD" id="cd01644">
    <property type="entry name" value="RT_pepA17"/>
    <property type="match status" value="1"/>
</dbReference>
<dbReference type="InterPro" id="IPR012337">
    <property type="entry name" value="RNaseH-like_sf"/>
</dbReference>
<dbReference type="Gene3D" id="3.30.420.10">
    <property type="entry name" value="Ribonuclease H-like superfamily/Ribonuclease H"/>
    <property type="match status" value="1"/>
</dbReference>
<evidence type="ECO:0000313" key="2">
    <source>
        <dbReference type="EMBL" id="KAK0134289.1"/>
    </source>
</evidence>
<dbReference type="PANTHER" id="PTHR47331">
    <property type="entry name" value="PHD-TYPE DOMAIN-CONTAINING PROTEIN"/>
    <property type="match status" value="1"/>
</dbReference>
<dbReference type="PANTHER" id="PTHR47331:SF5">
    <property type="entry name" value="RIBONUCLEASE H"/>
    <property type="match status" value="1"/>
</dbReference>
<dbReference type="EMBL" id="JAOPHQ010005716">
    <property type="protein sequence ID" value="KAK0134289.1"/>
    <property type="molecule type" value="Genomic_DNA"/>
</dbReference>
<dbReference type="InterPro" id="IPR040676">
    <property type="entry name" value="DUF5641"/>
</dbReference>
<sequence>MEPVKLKLSTMMGKDSVVKSQRVCDLKVRGLSSNISISLPPAYTRDFIPLERTHIPTCQTAKKWKHLVNMAKEIPPLMDCGVGLLIGYDCSRALIPRRVITGGDYEPYAIKTDLGWSIVGSMPQSVNAKYVTGLCHRVSVRELPPVTPSSIIKALESDFADTKSGDKSISQEDIRFLQILKGGIRQNELGHLEMPLPFKVRPHLPDNKKLALARLKHLKRKLDRNSKFKNDYVRFMEGVFKDGDAEKVDVQPEPGKVWYIPHQGVYHPRKPDKIRVVFDCSAKYEGTSLNDHLLTGPDLTNGLTAVLCRFRKHPIAVMCDVKKMFHRFHVSKEDRDYLRFLWWENGDTNSEPSEHRMKVHLFGASSSPGCANYGMKHLASQNEKECPSAASFIRKHFYVDDGLISVKSVGEAIELVKEAQALCAKGGLHLHKFLSNNREVLDSINNAERAVEVKNVDLNHEELPVQRVLGVRWNIESNSFSFEVTLDEKPATRRGILSIVASLYDPLGFLAPFILEGKRVLQEMCQRGTGWDESLPRELEVRWETWMKDLENLERIEIPRCFTPDGFGEVQRAELHHFSDASSQGYGQCSYIRLLSKDKVHCSLVMGKARVAPIKIVTIPRLELTAAVTSTAVSNMLREELELKIDEEYYWTDSQVVLSYINNEARRFHVFVANRVERIRETTEARQWHYVDTAENPADHASRGLKVADLINSNWLSGPKFLWEREIATNQVTSDLLVGDPEVRIIQVLKTEAVRQFDIQGHLSRFSRWTIAVNVIARIQRLAKRIKTTEPLNVEERRQAALTLIKLAQHNAFQEELNMLSQKSGKLPCTHQLYPLDPFLQDGIMRVGGRLRKASVPLELKHPVILPKDGAVTRLIIAHYHDKIQHQGRGQTLNGLRANGYWIVGGSKAVAQHIRQCVRCRRVRAPPEEQRMADLPSDRVEPTPPFTYCGMDCFGPFHTKQGRKEQKRYGLLFTCLCSRAVHIEMLEDMTTDAFINALRCFVAIRGSVRHIRSDQGTKFVGAKNEMAKALKELDKERVAAYLSDNQCDFQMNTPHSSHTGGVWERQIRTVRSVLSTVLVNSAGRLDDASLRTFFYEAMAIVNNRPLTVDTISDPTSLEPLTPNHLITMKSSIPLPPPGKFVKEDLYAKKRWRRVQYLSEQFWHRWRKEYLSNITLRQRWHAPRRNVDVGDIVIIKEEDVPRNEWKLAKVVEAHEDDDGLVRKVTVQVGERKLGKRGERLNQPSIVQRPIQKLVVLVKSSE</sequence>
<dbReference type="AlphaFoldDB" id="A0AA47M644"/>
<dbReference type="GO" id="GO:0003676">
    <property type="term" value="F:nucleic acid binding"/>
    <property type="evidence" value="ECO:0007669"/>
    <property type="project" value="InterPro"/>
</dbReference>
<keyword evidence="3" id="KW-1185">Reference proteome</keyword>
<dbReference type="InterPro" id="IPR041588">
    <property type="entry name" value="Integrase_H2C2"/>
</dbReference>
<dbReference type="SUPFAM" id="SSF56672">
    <property type="entry name" value="DNA/RNA polymerases"/>
    <property type="match status" value="1"/>
</dbReference>
<evidence type="ECO:0000313" key="3">
    <source>
        <dbReference type="Proteomes" id="UP001174136"/>
    </source>
</evidence>
<dbReference type="Pfam" id="PF18701">
    <property type="entry name" value="DUF5641"/>
    <property type="match status" value="1"/>
</dbReference>
<protein>
    <recommendedName>
        <fullName evidence="1">Integrase catalytic domain-containing protein</fullName>
    </recommendedName>
</protein>
<dbReference type="PROSITE" id="PS50994">
    <property type="entry name" value="INTEGRASE"/>
    <property type="match status" value="1"/>
</dbReference>
<evidence type="ECO:0000259" key="1">
    <source>
        <dbReference type="PROSITE" id="PS50994"/>
    </source>
</evidence>
<feature type="domain" description="Integrase catalytic" evidence="1">
    <location>
        <begin position="940"/>
        <end position="1130"/>
    </location>
</feature>
<dbReference type="InterPro" id="IPR008042">
    <property type="entry name" value="Retrotrans_Pao"/>
</dbReference>
<dbReference type="Gene3D" id="1.10.340.70">
    <property type="match status" value="1"/>
</dbReference>
<gene>
    <name evidence="2" type="ORF">N1851_030140</name>
</gene>
<dbReference type="Proteomes" id="UP001174136">
    <property type="component" value="Unassembled WGS sequence"/>
</dbReference>
<accession>A0AA47M644</accession>